<sequence>MMDNNLAAKRVQARKFGAGAGQPVRDPAVGNRWPHYDEEQIEDVVAVLRSGKVNAWTGGKVAEFEAAYAALLGRRHAIALANGTVALDVALHAIGLQPGEEVIVTPRSFVASAACVPMAGGVPVFADVDPECQAITASSIAAVLTPRTRAIIVVHLAGWPADMPPIMRLARKHGIVVIEDCAQAHGAAYAGHPVGSFGDLSAFSFCQDKILSTGGEGGLLAMDDEAIWNRAWSRKDHGKAYEAVIHRGHAPGFRWLHESFGSNYRMTEVQAAIGLRQLNRLPEWQSRRAANAAILIDALHDLPGLRTPQPPPHIRHAWYRFYTFVRPERLKNGWNRDRILSALNVSGVACFTGSCPEIYREKAFMDSGMAPPERLPISAALGETSLAFLVDPCQSPAAMRKAAGIMRKVMQTATADVVPGIAQRRAALAW</sequence>
<evidence type="ECO:0000313" key="3">
    <source>
        <dbReference type="EMBL" id="MCT7376920.1"/>
    </source>
</evidence>
<evidence type="ECO:0000313" key="4">
    <source>
        <dbReference type="Proteomes" id="UP001320831"/>
    </source>
</evidence>
<keyword evidence="2" id="KW-0663">Pyridoxal phosphate</keyword>
<keyword evidence="3" id="KW-0808">Transferase</keyword>
<keyword evidence="3" id="KW-0032">Aminotransferase</keyword>
<dbReference type="InterPro" id="IPR015422">
    <property type="entry name" value="PyrdxlP-dep_Trfase_small"/>
</dbReference>
<dbReference type="EMBL" id="JAOCZP010000005">
    <property type="protein sequence ID" value="MCT7376920.1"/>
    <property type="molecule type" value="Genomic_DNA"/>
</dbReference>
<dbReference type="Gene3D" id="3.40.640.10">
    <property type="entry name" value="Type I PLP-dependent aspartate aminotransferase-like (Major domain)"/>
    <property type="match status" value="1"/>
</dbReference>
<organism evidence="3 4">
    <name type="scientific">Chelativorans salis</name>
    <dbReference type="NCBI Taxonomy" id="2978478"/>
    <lineage>
        <taxon>Bacteria</taxon>
        <taxon>Pseudomonadati</taxon>
        <taxon>Pseudomonadota</taxon>
        <taxon>Alphaproteobacteria</taxon>
        <taxon>Hyphomicrobiales</taxon>
        <taxon>Phyllobacteriaceae</taxon>
        <taxon>Chelativorans</taxon>
    </lineage>
</organism>
<dbReference type="PIRSF" id="PIRSF000390">
    <property type="entry name" value="PLP_StrS"/>
    <property type="match status" value="1"/>
</dbReference>
<evidence type="ECO:0000256" key="2">
    <source>
        <dbReference type="RuleBase" id="RU004508"/>
    </source>
</evidence>
<evidence type="ECO:0000256" key="1">
    <source>
        <dbReference type="ARBA" id="ARBA00037999"/>
    </source>
</evidence>
<reference evidence="3 4" key="1">
    <citation type="submission" date="2022-09" db="EMBL/GenBank/DDBJ databases">
        <title>Chelativorans salina sp. nov., a novel slightly halophilic bacterium isolated from a saline lake sediment enrichment.</title>
        <authorList>
            <person name="Gao L."/>
            <person name="Fang B.-Z."/>
            <person name="Li W.-J."/>
        </authorList>
    </citation>
    <scope>NUCLEOTIDE SEQUENCE [LARGE SCALE GENOMIC DNA]</scope>
    <source>
        <strain evidence="3 4">EGI FJ00035</strain>
    </source>
</reference>
<dbReference type="SUPFAM" id="SSF53383">
    <property type="entry name" value="PLP-dependent transferases"/>
    <property type="match status" value="1"/>
</dbReference>
<proteinExistence type="inferred from homology"/>
<accession>A0ABT2LQT7</accession>
<comment type="caution">
    <text evidence="3">The sequence shown here is derived from an EMBL/GenBank/DDBJ whole genome shotgun (WGS) entry which is preliminary data.</text>
</comment>
<dbReference type="InterPro" id="IPR015424">
    <property type="entry name" value="PyrdxlP-dep_Trfase"/>
</dbReference>
<dbReference type="Pfam" id="PF01041">
    <property type="entry name" value="DegT_DnrJ_EryC1"/>
    <property type="match status" value="1"/>
</dbReference>
<name>A0ABT2LQT7_9HYPH</name>
<dbReference type="Gene3D" id="3.90.1150.10">
    <property type="entry name" value="Aspartate Aminotransferase, domain 1"/>
    <property type="match status" value="1"/>
</dbReference>
<dbReference type="PANTHER" id="PTHR30244">
    <property type="entry name" value="TRANSAMINASE"/>
    <property type="match status" value="1"/>
</dbReference>
<comment type="similarity">
    <text evidence="1 2">Belongs to the DegT/DnrJ/EryC1 family.</text>
</comment>
<dbReference type="InterPro" id="IPR015421">
    <property type="entry name" value="PyrdxlP-dep_Trfase_major"/>
</dbReference>
<dbReference type="PANTHER" id="PTHR30244:SF34">
    <property type="entry name" value="DTDP-4-AMINO-4,6-DIDEOXYGALACTOSE TRANSAMINASE"/>
    <property type="match status" value="1"/>
</dbReference>
<gene>
    <name evidence="3" type="ORF">N5A92_17990</name>
</gene>
<dbReference type="CDD" id="cd00616">
    <property type="entry name" value="AHBA_syn"/>
    <property type="match status" value="1"/>
</dbReference>
<dbReference type="RefSeq" id="WP_260905164.1">
    <property type="nucleotide sequence ID" value="NZ_JAOCZP010000005.1"/>
</dbReference>
<protein>
    <submittedName>
        <fullName evidence="3">DegT/DnrJ/EryC1/StrS aminotransferase family protein</fullName>
    </submittedName>
</protein>
<dbReference type="GO" id="GO:0008483">
    <property type="term" value="F:transaminase activity"/>
    <property type="evidence" value="ECO:0007669"/>
    <property type="project" value="UniProtKB-KW"/>
</dbReference>
<keyword evidence="4" id="KW-1185">Reference proteome</keyword>
<dbReference type="InterPro" id="IPR000653">
    <property type="entry name" value="DegT/StrS_aminotransferase"/>
</dbReference>
<dbReference type="Proteomes" id="UP001320831">
    <property type="component" value="Unassembled WGS sequence"/>
</dbReference>